<dbReference type="AlphaFoldDB" id="A0A183CIF7"/>
<feature type="compositionally biased region" description="Gly residues" evidence="1">
    <location>
        <begin position="1"/>
        <end position="11"/>
    </location>
</feature>
<evidence type="ECO:0000313" key="2">
    <source>
        <dbReference type="Proteomes" id="UP000050741"/>
    </source>
</evidence>
<feature type="region of interest" description="Disordered" evidence="1">
    <location>
        <begin position="1"/>
        <end position="28"/>
    </location>
</feature>
<keyword evidence="2" id="KW-1185">Reference proteome</keyword>
<feature type="region of interest" description="Disordered" evidence="1">
    <location>
        <begin position="112"/>
        <end position="160"/>
    </location>
</feature>
<evidence type="ECO:0000256" key="1">
    <source>
        <dbReference type="SAM" id="MobiDB-lite"/>
    </source>
</evidence>
<protein>
    <submittedName>
        <fullName evidence="3">Retrotrans_gag domain-containing protein</fullName>
    </submittedName>
</protein>
<sequence>MTPTGDPGGSGSDVPLARGPEAVNAKEKDDELAIVSVDRKFWQGKTSVKVADMERAQAELGRLEDAVNRAFRLMNRTLNLKVNWVNTVVSNSNANFETLKAQIDTLAERMEDLENDRNASSRDPSLAGSRRRESNGDFVTPLAPRQDGQQGDEGEDEGDNRLVWGLNMLSGGTVGSNLEMFGEESAFAFDEWAERFKDYLSISGKTYSESEKVTRFKLALKDTPRALFKELLPVQTANLDSALAALRAKLDSPQRREVAKRTLTLSRQREDESVAQFLRRLTPLVEASNPSLNEAQRKEKVCEEFLDRLKPNMSFLIRLVGLTQAKDLDIVKAQAEELEALLLMNRGDDANRLSQARLQLAQTLRARPGATCKASDRSYRQMLRDSSSHSEEDGAVSVIGDVAGKSSSANEIGRATRDAIIANVWVTLPTPWRSVRAEWAIPKRILGFFYYEVTILEQAK</sequence>
<dbReference type="Proteomes" id="UP000050741">
    <property type="component" value="Unassembled WGS sequence"/>
</dbReference>
<reference evidence="3" key="2">
    <citation type="submission" date="2016-06" db="UniProtKB">
        <authorList>
            <consortium name="WormBaseParasite"/>
        </authorList>
    </citation>
    <scope>IDENTIFICATION</scope>
</reference>
<reference evidence="2" key="1">
    <citation type="submission" date="2014-05" db="EMBL/GenBank/DDBJ databases">
        <title>The genome and life-stage specific transcriptomes of Globodera pallida elucidate key aspects of plant parasitism by a cyst nematode.</title>
        <authorList>
            <person name="Cotton J.A."/>
            <person name="Lilley C.J."/>
            <person name="Jones L.M."/>
            <person name="Kikuchi T."/>
            <person name="Reid A.J."/>
            <person name="Thorpe P."/>
            <person name="Tsai I.J."/>
            <person name="Beasley H."/>
            <person name="Blok V."/>
            <person name="Cock P.J.A."/>
            <person name="Van den Akker S.E."/>
            <person name="Holroyd N."/>
            <person name="Hunt M."/>
            <person name="Mantelin S."/>
            <person name="Naghra H."/>
            <person name="Pain A."/>
            <person name="Palomares-Rius J.E."/>
            <person name="Zarowiecki M."/>
            <person name="Berriman M."/>
            <person name="Jones J.T."/>
            <person name="Urwin P.E."/>
        </authorList>
    </citation>
    <scope>NUCLEOTIDE SEQUENCE [LARGE SCALE GENOMIC DNA]</scope>
    <source>
        <strain evidence="2">Lindley</strain>
    </source>
</reference>
<accession>A0A183CIF7</accession>
<organism evidence="2 3">
    <name type="scientific">Globodera pallida</name>
    <name type="common">Potato cyst nematode worm</name>
    <name type="synonym">Heterodera pallida</name>
    <dbReference type="NCBI Taxonomy" id="36090"/>
    <lineage>
        <taxon>Eukaryota</taxon>
        <taxon>Metazoa</taxon>
        <taxon>Ecdysozoa</taxon>
        <taxon>Nematoda</taxon>
        <taxon>Chromadorea</taxon>
        <taxon>Rhabditida</taxon>
        <taxon>Tylenchina</taxon>
        <taxon>Tylenchomorpha</taxon>
        <taxon>Tylenchoidea</taxon>
        <taxon>Heteroderidae</taxon>
        <taxon>Heteroderinae</taxon>
        <taxon>Globodera</taxon>
    </lineage>
</organism>
<proteinExistence type="predicted"/>
<evidence type="ECO:0000313" key="3">
    <source>
        <dbReference type="WBParaSite" id="GPLIN_001266300"/>
    </source>
</evidence>
<name>A0A183CIF7_GLOPA</name>
<dbReference type="WBParaSite" id="GPLIN_001266300">
    <property type="protein sequence ID" value="GPLIN_001266300"/>
    <property type="gene ID" value="GPLIN_001266300"/>
</dbReference>